<proteinExistence type="predicted"/>
<organism evidence="2 4">
    <name type="scientific">Gibberella zeae</name>
    <name type="common">Wheat head blight fungus</name>
    <name type="synonym">Fusarium graminearum</name>
    <dbReference type="NCBI Taxonomy" id="5518"/>
    <lineage>
        <taxon>Eukaryota</taxon>
        <taxon>Fungi</taxon>
        <taxon>Dikarya</taxon>
        <taxon>Ascomycota</taxon>
        <taxon>Pezizomycotina</taxon>
        <taxon>Sordariomycetes</taxon>
        <taxon>Hypocreomycetidae</taxon>
        <taxon>Hypocreales</taxon>
        <taxon>Nectriaceae</taxon>
        <taxon>Fusarium</taxon>
    </lineage>
</organism>
<reference evidence="2" key="2">
    <citation type="submission" date="2021-03" db="EMBL/GenBank/DDBJ databases">
        <authorList>
            <person name="Alouane T."/>
            <person name="Langin T."/>
            <person name="Bonhomme L."/>
        </authorList>
    </citation>
    <scope>NUCLEOTIDE SEQUENCE</scope>
    <source>
        <strain evidence="2">MDC_Fg202</strain>
    </source>
</reference>
<gene>
    <name evidence="3" type="ORF">FUG_LOCUS821</name>
    <name evidence="2" type="ORF">MDCFG202_LOCUS142944</name>
</gene>
<protein>
    <submittedName>
        <fullName evidence="2">Uncharacterized protein</fullName>
    </submittedName>
</protein>
<reference evidence="3" key="1">
    <citation type="submission" date="2019-04" db="EMBL/GenBank/DDBJ databases">
        <authorList>
            <person name="Melise S."/>
            <person name="Noan J."/>
            <person name="Okalmin O."/>
        </authorList>
    </citation>
    <scope>NUCLEOTIDE SEQUENCE</scope>
    <source>
        <strain evidence="3">FN9</strain>
    </source>
</reference>
<dbReference type="EMBL" id="CAAKMV010000011">
    <property type="protein sequence ID" value="VIO52049.1"/>
    <property type="molecule type" value="Genomic_DNA"/>
</dbReference>
<evidence type="ECO:0000313" key="4">
    <source>
        <dbReference type="Proteomes" id="UP000746612"/>
    </source>
</evidence>
<dbReference type="Proteomes" id="UP000746612">
    <property type="component" value="Unassembled WGS sequence"/>
</dbReference>
<dbReference type="AlphaFoldDB" id="A0A4U9F0N3"/>
<name>A0A4U9F0N3_GIBZA</name>
<evidence type="ECO:0000256" key="1">
    <source>
        <dbReference type="SAM" id="MobiDB-lite"/>
    </source>
</evidence>
<evidence type="ECO:0000313" key="2">
    <source>
        <dbReference type="EMBL" id="CAG1976816.1"/>
    </source>
</evidence>
<sequence length="116" mass="12182">MHPEDMEMNGFTGGMGGLSLANGHRGHAASNASLLAPRLSLLPQPPCSPSLLAPRPSLLPQSACSSSLQALQAPEGNPEVPVAYQLSSGPCDEHKSYAFIQRYESTRSSVAPAVRQ</sequence>
<accession>A0A4U9F0N3</accession>
<evidence type="ECO:0000313" key="3">
    <source>
        <dbReference type="EMBL" id="VIO52049.1"/>
    </source>
</evidence>
<feature type="region of interest" description="Disordered" evidence="1">
    <location>
        <begin position="1"/>
        <end position="26"/>
    </location>
</feature>
<dbReference type="EMBL" id="CAJPIJ010000104">
    <property type="protein sequence ID" value="CAG1976816.1"/>
    <property type="molecule type" value="Genomic_DNA"/>
</dbReference>